<gene>
    <name evidence="2" type="ORF">EST35_0045</name>
</gene>
<feature type="transmembrane region" description="Helical" evidence="1">
    <location>
        <begin position="41"/>
        <end position="62"/>
    </location>
</feature>
<keyword evidence="1" id="KW-0812">Transmembrane</keyword>
<evidence type="ECO:0000313" key="3">
    <source>
        <dbReference type="Proteomes" id="UP000316733"/>
    </source>
</evidence>
<dbReference type="Proteomes" id="UP000316733">
    <property type="component" value="Segment"/>
</dbReference>
<proteinExistence type="predicted"/>
<reference evidence="3" key="1">
    <citation type="journal article" date="2020" name="bioRxiv">
        <title>Integrative omics analysis of Pseudomonas aeruginosa virus PA5oct highlights the molecular complexity of jumbo phages.</title>
        <authorList>
            <person name="Lood C."/>
            <person name="Danis-Wlodarczyk K."/>
            <person name="Blasdel B.G."/>
            <person name="Jang H.B."/>
            <person name="Vandenheuvel D."/>
            <person name="Briers Y."/>
            <person name="Noben J.-P."/>
            <person name="van Noort V."/>
            <person name="Drulis-Kawa Z."/>
            <person name="Lavigne R."/>
        </authorList>
    </citation>
    <scope>NUCLEOTIDE SEQUENCE [LARGE SCALE GENOMIC DNA]</scope>
</reference>
<keyword evidence="1" id="KW-1133">Transmembrane helix</keyword>
<protein>
    <submittedName>
        <fullName evidence="2">Uncharacterized protein</fullName>
    </submittedName>
</protein>
<dbReference type="EMBL" id="MK797984">
    <property type="protein sequence ID" value="QCG75928.1"/>
    <property type="molecule type" value="Genomic_DNA"/>
</dbReference>
<evidence type="ECO:0000256" key="1">
    <source>
        <dbReference type="SAM" id="Phobius"/>
    </source>
</evidence>
<accession>A0A4Y5JT53</accession>
<keyword evidence="3" id="KW-1185">Reference proteome</keyword>
<sequence length="70" mass="7919">MLKLVTTVLYNVCVASLIMIVFVCGINLVMYIDNNTDNNPVVIFISLLSVIWGVARISYMFVTIQFQSKK</sequence>
<keyword evidence="1" id="KW-0472">Membrane</keyword>
<evidence type="ECO:0000313" key="2">
    <source>
        <dbReference type="EMBL" id="QCG75928.1"/>
    </source>
</evidence>
<name>A0A4Y5JT53_9CAUD</name>
<feature type="transmembrane region" description="Helical" evidence="1">
    <location>
        <begin position="7"/>
        <end position="29"/>
    </location>
</feature>
<organism evidence="2 3">
    <name type="scientific">Pseudomonas phage vB_PaeM_PA5oct</name>
    <dbReference type="NCBI Taxonomy" id="2163605"/>
    <lineage>
        <taxon>Viruses</taxon>
        <taxon>Duplodnaviria</taxon>
        <taxon>Heunggongvirae</taxon>
        <taxon>Uroviricota</taxon>
        <taxon>Caudoviricetes</taxon>
        <taxon>Arenbergviridae</taxon>
        <taxon>Wroclawvirus</taxon>
        <taxon>Wroclawvirus PA5oct</taxon>
    </lineage>
</organism>